<gene>
    <name evidence="1" type="ORF">N0V93_004877</name>
</gene>
<reference evidence="1" key="1">
    <citation type="submission" date="2022-10" db="EMBL/GenBank/DDBJ databases">
        <title>Tapping the CABI collections for fungal endophytes: first genome assemblies for Collariella, Neodidymelliopsis, Ascochyta clinopodiicola, Didymella pomorum, Didymosphaeria variabile, Neocosmospora piperis and Neocucurbitaria cava.</title>
        <authorList>
            <person name="Hill R."/>
        </authorList>
    </citation>
    <scope>NUCLEOTIDE SEQUENCE</scope>
    <source>
        <strain evidence="1">IMI 355082</strain>
    </source>
</reference>
<comment type="caution">
    <text evidence="1">The sequence shown here is derived from an EMBL/GenBank/DDBJ whole genome shotgun (WGS) entry which is preliminary data.</text>
</comment>
<organism evidence="1 2">
    <name type="scientific">Gnomoniopsis smithogilvyi</name>
    <dbReference type="NCBI Taxonomy" id="1191159"/>
    <lineage>
        <taxon>Eukaryota</taxon>
        <taxon>Fungi</taxon>
        <taxon>Dikarya</taxon>
        <taxon>Ascomycota</taxon>
        <taxon>Pezizomycotina</taxon>
        <taxon>Sordariomycetes</taxon>
        <taxon>Sordariomycetidae</taxon>
        <taxon>Diaporthales</taxon>
        <taxon>Gnomoniaceae</taxon>
        <taxon>Gnomoniopsis</taxon>
    </lineage>
</organism>
<sequence>MDTQNPIHVVAIGYHRGVLEMGMVQAFANAPCFKLVAILDLEESPLSLQYTPQNLAVVLNALYPRPRVLITGTAILDEMLPQIESVWNDYATRHEVDGLYLAMSKTHPSPGAPPPPGAIEYAIATLNEKFMK</sequence>
<dbReference type="OrthoDB" id="5241528at2759"/>
<dbReference type="Proteomes" id="UP001140453">
    <property type="component" value="Unassembled WGS sequence"/>
</dbReference>
<accession>A0A9W8YTG8</accession>
<keyword evidence="2" id="KW-1185">Reference proteome</keyword>
<proteinExistence type="predicted"/>
<name>A0A9W8YTG8_9PEZI</name>
<dbReference type="AlphaFoldDB" id="A0A9W8YTG8"/>
<protein>
    <submittedName>
        <fullName evidence="1">Uncharacterized protein</fullName>
    </submittedName>
</protein>
<evidence type="ECO:0000313" key="2">
    <source>
        <dbReference type="Proteomes" id="UP001140453"/>
    </source>
</evidence>
<evidence type="ECO:0000313" key="1">
    <source>
        <dbReference type="EMBL" id="KAJ4391260.1"/>
    </source>
</evidence>
<dbReference type="EMBL" id="JAPEVB010000003">
    <property type="protein sequence ID" value="KAJ4391260.1"/>
    <property type="molecule type" value="Genomic_DNA"/>
</dbReference>